<evidence type="ECO:0000313" key="1">
    <source>
        <dbReference type="EMBL" id="KXN72992.1"/>
    </source>
</evidence>
<sequence length="278" mass="31808">MIIYNRLKYIRTRQIKLYSTLVNFPLPNIQNSTNSLDKNFEFSSNAGVNNKLATNDVINIKSSTVSSKDQTTATYLSTKIRAQLSLEIRDPEQIWEIYTKLSSLKTSTYTNLLQPSEFHSIIKLQFDLQSPEGYNRVLTLSKAFTSLGYELTPKITLLTCEALSKLNKLAELESFIEMVIAERSDLLTTKLSNKLINTLLKTHQYTKAYNCITRLSNLGIQWDIHSLLNLTQLNLKLGKLTQFGQAYRSILINFNSTITTKHFNELLNQVLKCGHWNV</sequence>
<name>A0A137PDE9_CONC2</name>
<gene>
    <name evidence="1" type="ORF">CONCODRAFT_4137</name>
</gene>
<feature type="non-terminal residue" evidence="1">
    <location>
        <position position="278"/>
    </location>
</feature>
<dbReference type="EMBL" id="KQ964443">
    <property type="protein sequence ID" value="KXN72992.1"/>
    <property type="molecule type" value="Genomic_DNA"/>
</dbReference>
<dbReference type="AlphaFoldDB" id="A0A137PDE9"/>
<dbReference type="Proteomes" id="UP000070444">
    <property type="component" value="Unassembled WGS sequence"/>
</dbReference>
<keyword evidence="2" id="KW-1185">Reference proteome</keyword>
<accession>A0A137PDE9</accession>
<evidence type="ECO:0008006" key="3">
    <source>
        <dbReference type="Google" id="ProtNLM"/>
    </source>
</evidence>
<protein>
    <recommendedName>
        <fullName evidence="3">Pentacotripeptide-repeat region of PRORP domain-containing protein</fullName>
    </recommendedName>
</protein>
<proteinExistence type="predicted"/>
<organism evidence="1 2">
    <name type="scientific">Conidiobolus coronatus (strain ATCC 28846 / CBS 209.66 / NRRL 28638)</name>
    <name type="common">Delacroixia coronata</name>
    <dbReference type="NCBI Taxonomy" id="796925"/>
    <lineage>
        <taxon>Eukaryota</taxon>
        <taxon>Fungi</taxon>
        <taxon>Fungi incertae sedis</taxon>
        <taxon>Zoopagomycota</taxon>
        <taxon>Entomophthoromycotina</taxon>
        <taxon>Entomophthoromycetes</taxon>
        <taxon>Entomophthorales</taxon>
        <taxon>Ancylistaceae</taxon>
        <taxon>Conidiobolus</taxon>
    </lineage>
</organism>
<evidence type="ECO:0000313" key="2">
    <source>
        <dbReference type="Proteomes" id="UP000070444"/>
    </source>
</evidence>
<reference evidence="1 2" key="1">
    <citation type="journal article" date="2015" name="Genome Biol. Evol.">
        <title>Phylogenomic analyses indicate that early fungi evolved digesting cell walls of algal ancestors of land plants.</title>
        <authorList>
            <person name="Chang Y."/>
            <person name="Wang S."/>
            <person name="Sekimoto S."/>
            <person name="Aerts A.L."/>
            <person name="Choi C."/>
            <person name="Clum A."/>
            <person name="LaButti K.M."/>
            <person name="Lindquist E.A."/>
            <person name="Yee Ngan C."/>
            <person name="Ohm R.A."/>
            <person name="Salamov A.A."/>
            <person name="Grigoriev I.V."/>
            <person name="Spatafora J.W."/>
            <person name="Berbee M.L."/>
        </authorList>
    </citation>
    <scope>NUCLEOTIDE SEQUENCE [LARGE SCALE GENOMIC DNA]</scope>
    <source>
        <strain evidence="1 2">NRRL 28638</strain>
    </source>
</reference>